<evidence type="ECO:0000256" key="3">
    <source>
        <dbReference type="ARBA" id="ARBA00023315"/>
    </source>
</evidence>
<comment type="caution">
    <text evidence="6">The sequence shown here is derived from an EMBL/GenBank/DDBJ whole genome shotgun (WGS) entry which is preliminary data.</text>
</comment>
<keyword evidence="7" id="KW-1185">Reference proteome</keyword>
<dbReference type="GO" id="GO:0005829">
    <property type="term" value="C:cytosol"/>
    <property type="evidence" value="ECO:0007669"/>
    <property type="project" value="TreeGrafter"/>
</dbReference>
<dbReference type="InterPro" id="IPR016036">
    <property type="entry name" value="Malonyl_transacylase_ACP-bd"/>
</dbReference>
<dbReference type="InterPro" id="IPR014043">
    <property type="entry name" value="Acyl_transferase_dom"/>
</dbReference>
<dbReference type="SUPFAM" id="SSF55048">
    <property type="entry name" value="Probable ACP-binding domain of malonyl-CoA ACP transacylase"/>
    <property type="match status" value="1"/>
</dbReference>
<dbReference type="EMBL" id="AORV01000026">
    <property type="protein sequence ID" value="EMS72741.1"/>
    <property type="molecule type" value="Genomic_DNA"/>
</dbReference>
<comment type="catalytic activity">
    <reaction evidence="4">
        <text>holo-[ACP] + malonyl-CoA = malonyl-[ACP] + CoA</text>
        <dbReference type="Rhea" id="RHEA:41792"/>
        <dbReference type="Rhea" id="RHEA-COMP:9623"/>
        <dbReference type="Rhea" id="RHEA-COMP:9685"/>
        <dbReference type="ChEBI" id="CHEBI:57287"/>
        <dbReference type="ChEBI" id="CHEBI:57384"/>
        <dbReference type="ChEBI" id="CHEBI:64479"/>
        <dbReference type="ChEBI" id="CHEBI:78449"/>
        <dbReference type="EC" id="2.3.1.39"/>
    </reaction>
</comment>
<dbReference type="Gene3D" id="3.30.70.250">
    <property type="entry name" value="Malonyl-CoA ACP transacylase, ACP-binding"/>
    <property type="match status" value="1"/>
</dbReference>
<dbReference type="GO" id="GO:0006633">
    <property type="term" value="P:fatty acid biosynthetic process"/>
    <property type="evidence" value="ECO:0007669"/>
    <property type="project" value="TreeGrafter"/>
</dbReference>
<accession>S0FQU4</accession>
<dbReference type="InterPro" id="IPR001227">
    <property type="entry name" value="Ac_transferase_dom_sf"/>
</dbReference>
<reference evidence="6 7" key="1">
    <citation type="journal article" date="2013" name="Genome Announc.">
        <title>Draft Genome Sequence of the Cellulolytic, Mesophilic, Anaerobic Bacterium Clostridium termitidis Strain CT1112 (DSM 5398).</title>
        <authorList>
            <person name="Lal S."/>
            <person name="Ramachandran U."/>
            <person name="Zhang X."/>
            <person name="Munir R."/>
            <person name="Sparling R."/>
            <person name="Levin D.B."/>
        </authorList>
    </citation>
    <scope>NUCLEOTIDE SEQUENCE [LARGE SCALE GENOMIC DNA]</scope>
    <source>
        <strain evidence="6 7">CT1112</strain>
    </source>
</reference>
<protein>
    <recommendedName>
        <fullName evidence="1">[acyl-carrier-protein] S-malonyltransferase</fullName>
        <ecNumber evidence="1">2.3.1.39</ecNumber>
    </recommendedName>
</protein>
<organism evidence="6 7">
    <name type="scientific">Ruminiclostridium cellobioparum subsp. termitidis CT1112</name>
    <dbReference type="NCBI Taxonomy" id="1195236"/>
    <lineage>
        <taxon>Bacteria</taxon>
        <taxon>Bacillati</taxon>
        <taxon>Bacillota</taxon>
        <taxon>Clostridia</taxon>
        <taxon>Eubacteriales</taxon>
        <taxon>Oscillospiraceae</taxon>
        <taxon>Ruminiclostridium</taxon>
    </lineage>
</organism>
<name>S0FQU4_RUMCE</name>
<evidence type="ECO:0000313" key="7">
    <source>
        <dbReference type="Proteomes" id="UP000014155"/>
    </source>
</evidence>
<evidence type="ECO:0000256" key="4">
    <source>
        <dbReference type="ARBA" id="ARBA00048462"/>
    </source>
</evidence>
<dbReference type="STRING" id="1195236.CTER_1421"/>
<evidence type="ECO:0000259" key="5">
    <source>
        <dbReference type="SMART" id="SM00827"/>
    </source>
</evidence>
<proteinExistence type="predicted"/>
<keyword evidence="2 6" id="KW-0808">Transferase</keyword>
<evidence type="ECO:0000313" key="6">
    <source>
        <dbReference type="EMBL" id="EMS72741.1"/>
    </source>
</evidence>
<dbReference type="Proteomes" id="UP000014155">
    <property type="component" value="Unassembled WGS sequence"/>
</dbReference>
<gene>
    <name evidence="6" type="ORF">CTER_1421</name>
</gene>
<evidence type="ECO:0000256" key="1">
    <source>
        <dbReference type="ARBA" id="ARBA00013258"/>
    </source>
</evidence>
<dbReference type="PATRIC" id="fig|1195236.3.peg.1739"/>
<dbReference type="SMART" id="SM00827">
    <property type="entry name" value="PKS_AT"/>
    <property type="match status" value="1"/>
</dbReference>
<dbReference type="InterPro" id="IPR016035">
    <property type="entry name" value="Acyl_Trfase/lysoPLipase"/>
</dbReference>
<dbReference type="RefSeq" id="WP_004625006.1">
    <property type="nucleotide sequence ID" value="NZ_AORV01000026.1"/>
</dbReference>
<dbReference type="GO" id="GO:0004314">
    <property type="term" value="F:[acyl-carrier-protein] S-malonyltransferase activity"/>
    <property type="evidence" value="ECO:0007669"/>
    <property type="project" value="UniProtKB-EC"/>
</dbReference>
<dbReference type="EC" id="2.3.1.39" evidence="1"/>
<dbReference type="AlphaFoldDB" id="S0FQU4"/>
<dbReference type="Pfam" id="PF00698">
    <property type="entry name" value="Acyl_transf_1"/>
    <property type="match status" value="1"/>
</dbReference>
<keyword evidence="3" id="KW-0012">Acyltransferase</keyword>
<evidence type="ECO:0000256" key="2">
    <source>
        <dbReference type="ARBA" id="ARBA00022679"/>
    </source>
</evidence>
<sequence>MQALSDKRCAFLFQGVGDEYQEFSHLLDEKQKESLNSYCSRANKEIGLDLWNYLFHSAATKHDKMFNDWIAIYTCDCIAYNTYIELGIRPELLLGYSMGLITEMTCAKSISYETGLQMLLTIYEYPKLAARKGEGMGAIVGKTYRQVDEIIHKNNLQSHVMIASENNGECIVISGLKSGISQVLKVAENEGAIKVMEINSPYAFHSPFAANGIERFADLMEKLQVLDSTTPIMSAFNQDILQHTLELKKELVKNMTSPMQWKDGILKLSDLGIDTFIEVSLGDSITKMSRIISIDNDFLTYKKISRLKTSQC</sequence>
<dbReference type="SUPFAM" id="SSF52151">
    <property type="entry name" value="FabD/lysophospholipase-like"/>
    <property type="match status" value="1"/>
</dbReference>
<dbReference type="PANTHER" id="PTHR42681:SF1">
    <property type="entry name" value="MALONYL-COA-ACYL CARRIER PROTEIN TRANSACYLASE, MITOCHONDRIAL"/>
    <property type="match status" value="1"/>
</dbReference>
<dbReference type="InterPro" id="IPR050858">
    <property type="entry name" value="Mal-CoA-ACP_Trans/PKS_FabD"/>
</dbReference>
<dbReference type="eggNOG" id="COG0331">
    <property type="taxonomic scope" value="Bacteria"/>
</dbReference>
<dbReference type="PANTHER" id="PTHR42681">
    <property type="entry name" value="MALONYL-COA-ACYL CARRIER PROTEIN TRANSACYLASE, MITOCHONDRIAL"/>
    <property type="match status" value="1"/>
</dbReference>
<feature type="domain" description="Malonyl-CoA:ACP transacylase (MAT)" evidence="5">
    <location>
        <begin position="54"/>
        <end position="311"/>
    </location>
</feature>
<dbReference type="Gene3D" id="3.40.366.10">
    <property type="entry name" value="Malonyl-Coenzyme A Acyl Carrier Protein, domain 2"/>
    <property type="match status" value="1"/>
</dbReference>